<evidence type="ECO:0000259" key="1">
    <source>
        <dbReference type="Pfam" id="PF03354"/>
    </source>
</evidence>
<evidence type="ECO:0000313" key="4">
    <source>
        <dbReference type="Proteomes" id="UP000279909"/>
    </source>
</evidence>
<dbReference type="InterPro" id="IPR046461">
    <property type="entry name" value="TerL_ATPase"/>
</dbReference>
<dbReference type="PANTHER" id="PTHR41287:SF1">
    <property type="entry name" value="PROTEIN YMFN"/>
    <property type="match status" value="1"/>
</dbReference>
<reference evidence="3 4" key="1">
    <citation type="journal article" date="2014" name="Int. J. Syst. Evol. Microbiol.">
        <title>Lysinibacillus halotolerans sp. nov., isolated from saline-alkaline soil.</title>
        <authorList>
            <person name="Kong D."/>
            <person name="Wang Y."/>
            <person name="Zhao B."/>
            <person name="Li Y."/>
            <person name="Song J."/>
            <person name="Zhai Y."/>
            <person name="Zhang C."/>
            <person name="Wang H."/>
            <person name="Chen X."/>
            <person name="Zhao B."/>
            <person name="Ruan Z."/>
        </authorList>
    </citation>
    <scope>NUCLEOTIDE SEQUENCE [LARGE SCALE GENOMIC DNA]</scope>
    <source>
        <strain evidence="3 4">MCCC 1A12703</strain>
    </source>
</reference>
<dbReference type="AlphaFoldDB" id="A0A3M8H755"/>
<sequence length="557" mass="64718">MVTTYNSHEYIETYFNLIESGKVAACKEQFQLIDYLRNILNRDDVYIDDEMVKNSVEIPEKYFPFKLFDWQKFINVFVFGLRWKQSNALVFDTYFLYMGRGAGKNGFISYDGFFMLTKQHGIKNYDIDIVATSEDQAKRSFDDVYEVLEDGKNKDRLKKAFYRSKVNIRNNATNSSLRFNTSNARTKDGKRSGCVIFDEEHEYEDYKTINVFTTGGGKIKDYREFHISTDGTVRGGPLDDLKEESRMILNGEIGIEQSSVFPFICKLDDPSEVDDMEMWPKANPSLPFNNELKRKMIKEYNKMQRNAALRIVFMTKRMNCPMEDTRFEVASYEDRLATNQPIPYNKLEGLDTIGGVDFADVRDFCSVGLLAKYNGKRYWLHHTFIHQKALELQDINKDIVQIALDKGLAEIVYGKSIPPEKIVAWFVKQAETFYIKKISLDTYRATILGPALKEAGFEVEVCRTGKFTHAKLSPLVDDMFINQTLVFGDDPLMRWYVGNVYVDYLDNQNKEYKKIDPEKRKTDGFFAFLHALNFDSELEDYGDIDYESLAEFKPIVI</sequence>
<dbReference type="Pfam" id="PF20441">
    <property type="entry name" value="TerL_nuclease"/>
    <property type="match status" value="1"/>
</dbReference>
<dbReference type="OrthoDB" id="9760250at2"/>
<dbReference type="Gene3D" id="3.40.50.300">
    <property type="entry name" value="P-loop containing nucleotide triphosphate hydrolases"/>
    <property type="match status" value="1"/>
</dbReference>
<dbReference type="Pfam" id="PF03354">
    <property type="entry name" value="TerL_ATPase"/>
    <property type="match status" value="1"/>
</dbReference>
<keyword evidence="4" id="KW-1185">Reference proteome</keyword>
<dbReference type="EMBL" id="RHLQ01000028">
    <property type="protein sequence ID" value="RNC98248.1"/>
    <property type="molecule type" value="Genomic_DNA"/>
</dbReference>
<dbReference type="GO" id="GO:0004519">
    <property type="term" value="F:endonuclease activity"/>
    <property type="evidence" value="ECO:0007669"/>
    <property type="project" value="InterPro"/>
</dbReference>
<dbReference type="RefSeq" id="WP_122972469.1">
    <property type="nucleotide sequence ID" value="NZ_RHLQ01000028.1"/>
</dbReference>
<evidence type="ECO:0000313" key="3">
    <source>
        <dbReference type="EMBL" id="RNC98248.1"/>
    </source>
</evidence>
<dbReference type="InterPro" id="IPR005021">
    <property type="entry name" value="Terminase_largesu-like"/>
</dbReference>
<feature type="domain" description="Terminase large subunit-like endonuclease" evidence="2">
    <location>
        <begin position="256"/>
        <end position="515"/>
    </location>
</feature>
<proteinExistence type="predicted"/>
<feature type="domain" description="Terminase large subunit-like ATPase" evidence="1">
    <location>
        <begin position="69"/>
        <end position="243"/>
    </location>
</feature>
<dbReference type="PANTHER" id="PTHR41287">
    <property type="match status" value="1"/>
</dbReference>
<evidence type="ECO:0000259" key="2">
    <source>
        <dbReference type="Pfam" id="PF20441"/>
    </source>
</evidence>
<gene>
    <name evidence="3" type="ORF">EC501_11620</name>
</gene>
<accession>A0A3M8H755</accession>
<protein>
    <submittedName>
        <fullName evidence="3">Terminase large subunit</fullName>
    </submittedName>
</protein>
<dbReference type="Proteomes" id="UP000279909">
    <property type="component" value="Unassembled WGS sequence"/>
</dbReference>
<dbReference type="InterPro" id="IPR027417">
    <property type="entry name" value="P-loop_NTPase"/>
</dbReference>
<organism evidence="3 4">
    <name type="scientific">Lysinibacillus halotolerans</name>
    <dbReference type="NCBI Taxonomy" id="1368476"/>
    <lineage>
        <taxon>Bacteria</taxon>
        <taxon>Bacillati</taxon>
        <taxon>Bacillota</taxon>
        <taxon>Bacilli</taxon>
        <taxon>Bacillales</taxon>
        <taxon>Bacillaceae</taxon>
        <taxon>Lysinibacillus</taxon>
    </lineage>
</organism>
<dbReference type="InterPro" id="IPR046462">
    <property type="entry name" value="TerL_nuclease"/>
</dbReference>
<comment type="caution">
    <text evidence="3">The sequence shown here is derived from an EMBL/GenBank/DDBJ whole genome shotgun (WGS) entry which is preliminary data.</text>
</comment>
<name>A0A3M8H755_9BACI</name>